<gene>
    <name evidence="1" type="ORF">UFOVP1636_350</name>
</gene>
<protein>
    <submittedName>
        <fullName evidence="1">Uncharacterized protein</fullName>
    </submittedName>
</protein>
<organism evidence="1">
    <name type="scientific">uncultured Caudovirales phage</name>
    <dbReference type="NCBI Taxonomy" id="2100421"/>
    <lineage>
        <taxon>Viruses</taxon>
        <taxon>Duplodnaviria</taxon>
        <taxon>Heunggongvirae</taxon>
        <taxon>Uroviricota</taxon>
        <taxon>Caudoviricetes</taxon>
        <taxon>Peduoviridae</taxon>
        <taxon>Maltschvirus</taxon>
        <taxon>Maltschvirus maltsch</taxon>
    </lineage>
</organism>
<sequence length="100" mass="12451">MIKKRAMAYDRWITDMAEEWIAEIDMKRLETGYADNQPKWPYWVRPFNYDESEWQEMANWLVNTFGNSNWLQENALWVGSDRKYWFRNEQDRTLFLLKWS</sequence>
<evidence type="ECO:0000313" key="1">
    <source>
        <dbReference type="EMBL" id="CAB4221528.1"/>
    </source>
</evidence>
<accession>A0A6J5T1G0</accession>
<dbReference type="EMBL" id="LR797503">
    <property type="protein sequence ID" value="CAB4221528.1"/>
    <property type="molecule type" value="Genomic_DNA"/>
</dbReference>
<name>A0A6J5T1G0_9CAUD</name>
<reference evidence="1" key="1">
    <citation type="submission" date="2020-05" db="EMBL/GenBank/DDBJ databases">
        <authorList>
            <person name="Chiriac C."/>
            <person name="Salcher M."/>
            <person name="Ghai R."/>
            <person name="Kavagutti S V."/>
        </authorList>
    </citation>
    <scope>NUCLEOTIDE SEQUENCE</scope>
</reference>
<proteinExistence type="predicted"/>